<dbReference type="OrthoDB" id="4198549at2"/>
<evidence type="ECO:0000313" key="3">
    <source>
        <dbReference type="EMBL" id="SDN06645.1"/>
    </source>
</evidence>
<name>A0A1G9YDQ2_9ACTN</name>
<accession>A0A1G9YDQ2</accession>
<reference evidence="4" key="1">
    <citation type="submission" date="2016-10" db="EMBL/GenBank/DDBJ databases">
        <authorList>
            <person name="Varghese N."/>
            <person name="Submissions S."/>
        </authorList>
    </citation>
    <scope>NUCLEOTIDE SEQUENCE [LARGE SCALE GENOMIC DNA]</scope>
    <source>
        <strain evidence="4">CGMCC 4.7042</strain>
    </source>
</reference>
<proteinExistence type="predicted"/>
<dbReference type="AlphaFoldDB" id="A0A1G9YDQ2"/>
<evidence type="ECO:0000313" key="4">
    <source>
        <dbReference type="Proteomes" id="UP000199063"/>
    </source>
</evidence>
<dbReference type="InterPro" id="IPR027275">
    <property type="entry name" value="PRC-brl_dom"/>
</dbReference>
<dbReference type="EMBL" id="FNHI01000018">
    <property type="protein sequence ID" value="SDN06645.1"/>
    <property type="molecule type" value="Genomic_DNA"/>
</dbReference>
<keyword evidence="4" id="KW-1185">Reference proteome</keyword>
<protein>
    <submittedName>
        <fullName evidence="3">PRC-barrel domain-containing protein</fullName>
    </submittedName>
</protein>
<evidence type="ECO:0000256" key="1">
    <source>
        <dbReference type="SAM" id="MobiDB-lite"/>
    </source>
</evidence>
<evidence type="ECO:0000259" key="2">
    <source>
        <dbReference type="Pfam" id="PF05239"/>
    </source>
</evidence>
<feature type="region of interest" description="Disordered" evidence="1">
    <location>
        <begin position="74"/>
        <end position="93"/>
    </location>
</feature>
<organism evidence="3 4">
    <name type="scientific">Streptomyces wuyuanensis</name>
    <dbReference type="NCBI Taxonomy" id="1196353"/>
    <lineage>
        <taxon>Bacteria</taxon>
        <taxon>Bacillati</taxon>
        <taxon>Actinomycetota</taxon>
        <taxon>Actinomycetes</taxon>
        <taxon>Kitasatosporales</taxon>
        <taxon>Streptomycetaceae</taxon>
        <taxon>Streptomyces</taxon>
    </lineage>
</organism>
<dbReference type="SUPFAM" id="SSF50346">
    <property type="entry name" value="PRC-barrel domain"/>
    <property type="match status" value="1"/>
</dbReference>
<dbReference type="InterPro" id="IPR011033">
    <property type="entry name" value="PRC_barrel-like_sf"/>
</dbReference>
<gene>
    <name evidence="3" type="ORF">SAMN05444921_11862</name>
</gene>
<dbReference type="Proteomes" id="UP000199063">
    <property type="component" value="Unassembled WGS sequence"/>
</dbReference>
<dbReference type="STRING" id="1196353.SAMN05444921_11862"/>
<dbReference type="Pfam" id="PF05239">
    <property type="entry name" value="PRC"/>
    <property type="match status" value="1"/>
</dbReference>
<sequence>MLLSSAQGRAVVAVSTAEQLGTITAVTLAPSPPHISAVRLKTRGRHGHVMAWSNVHSFGKDALTVRSVEALKPENELGSDEEAHRSHDPLGKPVLVETGECVGTIEDLDFDETDGRIRALFTAEGEIPGDRLIGVGSYAVIVQRPE</sequence>
<dbReference type="Gene3D" id="2.30.30.240">
    <property type="entry name" value="PRC-barrel domain"/>
    <property type="match status" value="1"/>
</dbReference>
<feature type="compositionally biased region" description="Basic and acidic residues" evidence="1">
    <location>
        <begin position="74"/>
        <end position="90"/>
    </location>
</feature>
<feature type="domain" description="PRC-barrel" evidence="2">
    <location>
        <begin position="82"/>
        <end position="136"/>
    </location>
</feature>